<dbReference type="InterPro" id="IPR010994">
    <property type="entry name" value="RuvA_2-like"/>
</dbReference>
<dbReference type="InterPro" id="IPR004509">
    <property type="entry name" value="Competence_ComEA_HhH"/>
</dbReference>
<dbReference type="InterPro" id="IPR003583">
    <property type="entry name" value="Hlx-hairpin-Hlx_DNA-bd_motif"/>
</dbReference>
<dbReference type="SMART" id="SM00278">
    <property type="entry name" value="HhH1"/>
    <property type="match status" value="2"/>
</dbReference>
<dbReference type="PANTHER" id="PTHR21180:SF32">
    <property type="entry name" value="ENDONUCLEASE_EXONUCLEASE_PHOSPHATASE FAMILY DOMAIN-CONTAINING PROTEIN 1"/>
    <property type="match status" value="1"/>
</dbReference>
<dbReference type="InterPro" id="IPR051675">
    <property type="entry name" value="Endo/Exo/Phosphatase_dom_1"/>
</dbReference>
<dbReference type="Pfam" id="PF10531">
    <property type="entry name" value="SLBB"/>
    <property type="match status" value="1"/>
</dbReference>
<evidence type="ECO:0000313" key="3">
    <source>
        <dbReference type="Proteomes" id="UP000741863"/>
    </source>
</evidence>
<reference evidence="2 3" key="1">
    <citation type="submission" date="2021-01" db="EMBL/GenBank/DDBJ databases">
        <title>Genomic Encyclopedia of Type Strains, Phase IV (KMG-IV): sequencing the most valuable type-strain genomes for metagenomic binning, comparative biology and taxonomic classification.</title>
        <authorList>
            <person name="Goeker M."/>
        </authorList>
    </citation>
    <scope>NUCLEOTIDE SEQUENCE [LARGE SCALE GENOMIC DNA]</scope>
    <source>
        <strain evidence="2 3">DSM 25540</strain>
    </source>
</reference>
<protein>
    <submittedName>
        <fullName evidence="2">Competence protein ComEA</fullName>
    </submittedName>
</protein>
<dbReference type="EMBL" id="JAFBEC010000008">
    <property type="protein sequence ID" value="MBM7633782.1"/>
    <property type="molecule type" value="Genomic_DNA"/>
</dbReference>
<feature type="domain" description="Helix-hairpin-helix DNA-binding motif class 1" evidence="1">
    <location>
        <begin position="132"/>
        <end position="151"/>
    </location>
</feature>
<dbReference type="RefSeq" id="WP_204698493.1">
    <property type="nucleotide sequence ID" value="NZ_JAFBEC010000008.1"/>
</dbReference>
<organism evidence="2 3">
    <name type="scientific">Geomicrobium sediminis</name>
    <dbReference type="NCBI Taxonomy" id="1347788"/>
    <lineage>
        <taxon>Bacteria</taxon>
        <taxon>Bacillati</taxon>
        <taxon>Bacillota</taxon>
        <taxon>Bacilli</taxon>
        <taxon>Bacillales</taxon>
        <taxon>Geomicrobium</taxon>
    </lineage>
</organism>
<dbReference type="Proteomes" id="UP000741863">
    <property type="component" value="Unassembled WGS sequence"/>
</dbReference>
<comment type="caution">
    <text evidence="2">The sequence shown here is derived from an EMBL/GenBank/DDBJ whole genome shotgun (WGS) entry which is preliminary data.</text>
</comment>
<keyword evidence="3" id="KW-1185">Reference proteome</keyword>
<name>A0ABS2PES5_9BACL</name>
<dbReference type="InterPro" id="IPR019554">
    <property type="entry name" value="Soluble_ligand-bd"/>
</dbReference>
<sequence length="184" mass="20438">MWQSLSEPAVQSNDEEMLFTSLEQIEGKEELEPEEDPMLPTTLFVDVKGEVTKPGVYELQHDDRVVDAIYIAGGLSENGSDLVINYAQKLVDEMVIYVPHIDDDLEQGEIWEANVGQSEESTRVNLNQSNEVELQTLPGIGPSKAAAIISYREENGPFQTIEELTNVPGFGSKTLTNLELLIEV</sequence>
<dbReference type="NCBIfam" id="TIGR00426">
    <property type="entry name" value="competence protein ComEA helix-hairpin-helix repeat region"/>
    <property type="match status" value="1"/>
</dbReference>
<dbReference type="PANTHER" id="PTHR21180">
    <property type="entry name" value="ENDONUCLEASE/EXONUCLEASE/PHOSPHATASE FAMILY DOMAIN-CONTAINING PROTEIN 1"/>
    <property type="match status" value="1"/>
</dbReference>
<dbReference type="SUPFAM" id="SSF47781">
    <property type="entry name" value="RuvA domain 2-like"/>
    <property type="match status" value="1"/>
</dbReference>
<gene>
    <name evidence="2" type="ORF">JOD17_002878</name>
</gene>
<evidence type="ECO:0000259" key="1">
    <source>
        <dbReference type="SMART" id="SM00278"/>
    </source>
</evidence>
<evidence type="ECO:0000313" key="2">
    <source>
        <dbReference type="EMBL" id="MBM7633782.1"/>
    </source>
</evidence>
<proteinExistence type="predicted"/>
<feature type="domain" description="Helix-hairpin-helix DNA-binding motif class 1" evidence="1">
    <location>
        <begin position="162"/>
        <end position="181"/>
    </location>
</feature>
<accession>A0ABS2PES5</accession>
<dbReference type="Gene3D" id="1.10.150.280">
    <property type="entry name" value="AF1531-like domain"/>
    <property type="match status" value="1"/>
</dbReference>
<dbReference type="Pfam" id="PF12836">
    <property type="entry name" value="HHH_3"/>
    <property type="match status" value="1"/>
</dbReference>